<evidence type="ECO:0000313" key="7">
    <source>
        <dbReference type="EMBL" id="VDP07595.1"/>
    </source>
</evidence>
<dbReference type="OrthoDB" id="5918542at2759"/>
<evidence type="ECO:0000313" key="8">
    <source>
        <dbReference type="Proteomes" id="UP000270296"/>
    </source>
</evidence>
<proteinExistence type="predicted"/>
<feature type="transmembrane region" description="Helical" evidence="5">
    <location>
        <begin position="175"/>
        <end position="196"/>
    </location>
</feature>
<dbReference type="WBParaSite" id="SBAD_0000578501-mRNA-1">
    <property type="protein sequence ID" value="SBAD_0000578501-mRNA-1"/>
    <property type="gene ID" value="SBAD_0000578501"/>
</dbReference>
<feature type="domain" description="G-protein coupled receptors family 1 profile" evidence="6">
    <location>
        <begin position="79"/>
        <end position="244"/>
    </location>
</feature>
<keyword evidence="2 5" id="KW-0812">Transmembrane</keyword>
<dbReference type="Proteomes" id="UP000270296">
    <property type="component" value="Unassembled WGS sequence"/>
</dbReference>
<evidence type="ECO:0000256" key="5">
    <source>
        <dbReference type="SAM" id="Phobius"/>
    </source>
</evidence>
<feature type="transmembrane region" description="Helical" evidence="5">
    <location>
        <begin position="151"/>
        <end position="169"/>
    </location>
</feature>
<evidence type="ECO:0000256" key="4">
    <source>
        <dbReference type="ARBA" id="ARBA00023136"/>
    </source>
</evidence>
<evidence type="ECO:0000259" key="6">
    <source>
        <dbReference type="PROSITE" id="PS50262"/>
    </source>
</evidence>
<protein>
    <submittedName>
        <fullName evidence="9">G_PROTEIN_RECEP_F1_2 domain-containing protein</fullName>
    </submittedName>
</protein>
<evidence type="ECO:0000256" key="3">
    <source>
        <dbReference type="ARBA" id="ARBA00022989"/>
    </source>
</evidence>
<evidence type="ECO:0000313" key="9">
    <source>
        <dbReference type="WBParaSite" id="SBAD_0000578501-mRNA-1"/>
    </source>
</evidence>
<keyword evidence="8" id="KW-1185">Reference proteome</keyword>
<reference evidence="9" key="1">
    <citation type="submission" date="2016-06" db="UniProtKB">
        <authorList>
            <consortium name="WormBaseParasite"/>
        </authorList>
    </citation>
    <scope>IDENTIFICATION</scope>
</reference>
<dbReference type="Gene3D" id="1.20.1070.10">
    <property type="entry name" value="Rhodopsin 7-helix transmembrane proteins"/>
    <property type="match status" value="1"/>
</dbReference>
<evidence type="ECO:0000256" key="2">
    <source>
        <dbReference type="ARBA" id="ARBA00022692"/>
    </source>
</evidence>
<dbReference type="SUPFAM" id="SSF81321">
    <property type="entry name" value="Family A G protein-coupled receptor-like"/>
    <property type="match status" value="1"/>
</dbReference>
<dbReference type="AlphaFoldDB" id="A0A183IPL6"/>
<evidence type="ECO:0000256" key="1">
    <source>
        <dbReference type="ARBA" id="ARBA00004370"/>
    </source>
</evidence>
<dbReference type="EMBL" id="UZAM01009079">
    <property type="protein sequence ID" value="VDP07595.1"/>
    <property type="molecule type" value="Genomic_DNA"/>
</dbReference>
<name>A0A183IPL6_9BILA</name>
<dbReference type="PROSITE" id="PS50262">
    <property type="entry name" value="G_PROTEIN_RECEP_F1_2"/>
    <property type="match status" value="1"/>
</dbReference>
<reference evidence="7 8" key="2">
    <citation type="submission" date="2018-11" db="EMBL/GenBank/DDBJ databases">
        <authorList>
            <consortium name="Pathogen Informatics"/>
        </authorList>
    </citation>
    <scope>NUCLEOTIDE SEQUENCE [LARGE SCALE GENOMIC DNA]</scope>
</reference>
<accession>A0A183IPL6</accession>
<keyword evidence="3 5" id="KW-1133">Transmembrane helix</keyword>
<feature type="transmembrane region" description="Helical" evidence="5">
    <location>
        <begin position="270"/>
        <end position="289"/>
    </location>
</feature>
<feature type="transmembrane region" description="Helical" evidence="5">
    <location>
        <begin position="217"/>
        <end position="241"/>
    </location>
</feature>
<keyword evidence="4 5" id="KW-0472">Membrane</keyword>
<feature type="transmembrane region" description="Helical" evidence="5">
    <location>
        <begin position="116"/>
        <end position="139"/>
    </location>
</feature>
<organism evidence="9">
    <name type="scientific">Soboliphyme baturini</name>
    <dbReference type="NCBI Taxonomy" id="241478"/>
    <lineage>
        <taxon>Eukaryota</taxon>
        <taxon>Metazoa</taxon>
        <taxon>Ecdysozoa</taxon>
        <taxon>Nematoda</taxon>
        <taxon>Enoplea</taxon>
        <taxon>Dorylaimia</taxon>
        <taxon>Dioctophymatida</taxon>
        <taxon>Dioctophymatoidea</taxon>
        <taxon>Soboliphymatidae</taxon>
        <taxon>Soboliphyme</taxon>
    </lineage>
</organism>
<dbReference type="InterPro" id="IPR017452">
    <property type="entry name" value="GPCR_Rhodpsn_7TM"/>
</dbReference>
<comment type="subcellular location">
    <subcellularLocation>
        <location evidence="1">Membrane</location>
    </subcellularLocation>
</comment>
<feature type="transmembrane region" description="Helical" evidence="5">
    <location>
        <begin position="76"/>
        <end position="96"/>
    </location>
</feature>
<feature type="transmembrane region" description="Helical" evidence="5">
    <location>
        <begin position="31"/>
        <end position="56"/>
    </location>
</feature>
<dbReference type="GO" id="GO:0016020">
    <property type="term" value="C:membrane"/>
    <property type="evidence" value="ECO:0007669"/>
    <property type="project" value="UniProtKB-SubCell"/>
</dbReference>
<sequence length="338" mass="38767">MEKIENLTDVNSGQAYTLDFIVNRIIVPIELAIGFGCQALSVNYMISIIMLTLSILRKNGVFDLSSFIVALYSIHLEQYLANLFLFSGNLLIIAMACDGLKAITYPLQRLNLNERGSHMVVVSIYVTVAILLLPVTVMHKMDVRIVNATRIYIAVQVDTLFIGLIRYVVVTTFEVILILLILIIYTAVLIKYNAIVKRHFCFVRSLKQSSSRLLTTYYHKATVICLASVTAFLVCNLPSALMEMCYLSFYLRGEIECFLRSWSRVILRSVGNSMLAFNFTLTFVLQYAVSIQYRKNLQCILEKGKRNISQRLMLLHSYRKAQQFEFQFYGNRNTRNYV</sequence>
<gene>
    <name evidence="7" type="ORF">SBAD_LOCUS5563</name>
</gene>